<feature type="compositionally biased region" description="Polar residues" evidence="3">
    <location>
        <begin position="1048"/>
        <end position="1059"/>
    </location>
</feature>
<dbReference type="SMART" id="SM00360">
    <property type="entry name" value="RRM"/>
    <property type="match status" value="1"/>
</dbReference>
<name>A0A0B2VMH8_TOXCA</name>
<dbReference type="Gene3D" id="1.25.40.90">
    <property type="match status" value="1"/>
</dbReference>
<feature type="region of interest" description="Disordered" evidence="3">
    <location>
        <begin position="725"/>
        <end position="762"/>
    </location>
</feature>
<dbReference type="InterPro" id="IPR008942">
    <property type="entry name" value="ENTH_VHS"/>
</dbReference>
<proteinExistence type="predicted"/>
<dbReference type="InterPro" id="IPR000504">
    <property type="entry name" value="RRM_dom"/>
</dbReference>
<protein>
    <submittedName>
        <fullName evidence="6">Protein SCAF8</fullName>
    </submittedName>
</protein>
<dbReference type="PROSITE" id="PS51391">
    <property type="entry name" value="CID"/>
    <property type="match status" value="1"/>
</dbReference>
<feature type="compositionally biased region" description="Basic and acidic residues" evidence="3">
    <location>
        <begin position="449"/>
        <end position="525"/>
    </location>
</feature>
<feature type="compositionally biased region" description="Basic and acidic residues" evidence="3">
    <location>
        <begin position="993"/>
        <end position="1035"/>
    </location>
</feature>
<dbReference type="SMART" id="SM00582">
    <property type="entry name" value="RPR"/>
    <property type="match status" value="1"/>
</dbReference>
<dbReference type="Pfam" id="PF04818">
    <property type="entry name" value="CID"/>
    <property type="match status" value="1"/>
</dbReference>
<dbReference type="GO" id="GO:0003723">
    <property type="term" value="F:RNA binding"/>
    <property type="evidence" value="ECO:0007669"/>
    <property type="project" value="UniProtKB-UniRule"/>
</dbReference>
<feature type="compositionally biased region" description="Basic and acidic residues" evidence="3">
    <location>
        <begin position="534"/>
        <end position="573"/>
    </location>
</feature>
<feature type="compositionally biased region" description="Basic and acidic residues" evidence="3">
    <location>
        <begin position="725"/>
        <end position="735"/>
    </location>
</feature>
<dbReference type="PANTHER" id="PTHR23140:SF4">
    <property type="entry name" value="PROTEIN CBR-NRD-1"/>
    <property type="match status" value="1"/>
</dbReference>
<organism evidence="6 7">
    <name type="scientific">Toxocara canis</name>
    <name type="common">Canine roundworm</name>
    <dbReference type="NCBI Taxonomy" id="6265"/>
    <lineage>
        <taxon>Eukaryota</taxon>
        <taxon>Metazoa</taxon>
        <taxon>Ecdysozoa</taxon>
        <taxon>Nematoda</taxon>
        <taxon>Chromadorea</taxon>
        <taxon>Rhabditida</taxon>
        <taxon>Spirurina</taxon>
        <taxon>Ascaridomorpha</taxon>
        <taxon>Ascaridoidea</taxon>
        <taxon>Toxocaridae</taxon>
        <taxon>Toxocara</taxon>
    </lineage>
</organism>
<dbReference type="SUPFAM" id="SSF54928">
    <property type="entry name" value="RNA-binding domain, RBD"/>
    <property type="match status" value="1"/>
</dbReference>
<feature type="region of interest" description="Disordered" evidence="3">
    <location>
        <begin position="847"/>
        <end position="870"/>
    </location>
</feature>
<dbReference type="STRING" id="6265.A0A0B2VMH8"/>
<keyword evidence="1 2" id="KW-0694">RNA-binding</keyword>
<evidence type="ECO:0000313" key="7">
    <source>
        <dbReference type="Proteomes" id="UP000031036"/>
    </source>
</evidence>
<reference evidence="6 7" key="1">
    <citation type="submission" date="2014-11" db="EMBL/GenBank/DDBJ databases">
        <title>Genetic blueprint of the zoonotic pathogen Toxocara canis.</title>
        <authorList>
            <person name="Zhu X.-Q."/>
            <person name="Korhonen P.K."/>
            <person name="Cai H."/>
            <person name="Young N.D."/>
            <person name="Nejsum P."/>
            <person name="von Samson-Himmelstjerna G."/>
            <person name="Boag P.R."/>
            <person name="Tan P."/>
            <person name="Li Q."/>
            <person name="Min J."/>
            <person name="Yang Y."/>
            <person name="Wang X."/>
            <person name="Fang X."/>
            <person name="Hall R.S."/>
            <person name="Hofmann A."/>
            <person name="Sternberg P.W."/>
            <person name="Jex A.R."/>
            <person name="Gasser R.B."/>
        </authorList>
    </citation>
    <scope>NUCLEOTIDE SEQUENCE [LARGE SCALE GENOMIC DNA]</scope>
    <source>
        <strain evidence="6">PN_DK_2014</strain>
    </source>
</reference>
<dbReference type="CDD" id="cd16983">
    <property type="entry name" value="CID_SCAF8_like"/>
    <property type="match status" value="1"/>
</dbReference>
<dbReference type="InterPro" id="IPR051485">
    <property type="entry name" value="SR-CTD_assoc_factor"/>
</dbReference>
<dbReference type="OMA" id="TVPPPQX"/>
<feature type="region of interest" description="Disordered" evidence="3">
    <location>
        <begin position="788"/>
        <end position="835"/>
    </location>
</feature>
<dbReference type="PANTHER" id="PTHR23140">
    <property type="entry name" value="RNA PROCESSING PROTEIN LD23810P"/>
    <property type="match status" value="1"/>
</dbReference>
<dbReference type="InterPro" id="IPR006569">
    <property type="entry name" value="CID_dom"/>
</dbReference>
<dbReference type="InterPro" id="IPR012677">
    <property type="entry name" value="Nucleotide-bd_a/b_plait_sf"/>
</dbReference>
<evidence type="ECO:0000256" key="1">
    <source>
        <dbReference type="ARBA" id="ARBA00022884"/>
    </source>
</evidence>
<feature type="compositionally biased region" description="Basic and acidic residues" evidence="3">
    <location>
        <begin position="1081"/>
        <end position="1097"/>
    </location>
</feature>
<dbReference type="InterPro" id="IPR035979">
    <property type="entry name" value="RBD_domain_sf"/>
</dbReference>
<dbReference type="GO" id="GO:0005634">
    <property type="term" value="C:nucleus"/>
    <property type="evidence" value="ECO:0007669"/>
    <property type="project" value="TreeGrafter"/>
</dbReference>
<dbReference type="PROSITE" id="PS50102">
    <property type="entry name" value="RRM"/>
    <property type="match status" value="1"/>
</dbReference>
<keyword evidence="7" id="KW-1185">Reference proteome</keyword>
<feature type="region of interest" description="Disordered" evidence="3">
    <location>
        <begin position="174"/>
        <end position="207"/>
    </location>
</feature>
<dbReference type="OrthoDB" id="79367at2759"/>
<feature type="compositionally biased region" description="Pro residues" evidence="3">
    <location>
        <begin position="417"/>
        <end position="432"/>
    </location>
</feature>
<dbReference type="Gene3D" id="3.30.70.330">
    <property type="match status" value="1"/>
</dbReference>
<dbReference type="EMBL" id="JPKZ01001317">
    <property type="protein sequence ID" value="KHN82652.1"/>
    <property type="molecule type" value="Genomic_DNA"/>
</dbReference>
<evidence type="ECO:0000259" key="4">
    <source>
        <dbReference type="PROSITE" id="PS50102"/>
    </source>
</evidence>
<feature type="domain" description="RRM" evidence="4">
    <location>
        <begin position="595"/>
        <end position="668"/>
    </location>
</feature>
<dbReference type="FunFam" id="1.25.40.90:FF:000004">
    <property type="entry name" value="splicing factor, arginine/serine-rich 15"/>
    <property type="match status" value="1"/>
</dbReference>
<feature type="region of interest" description="Disordered" evidence="3">
    <location>
        <begin position="978"/>
        <end position="1120"/>
    </location>
</feature>
<accession>A0A0B2VMH8</accession>
<feature type="compositionally biased region" description="Low complexity" evidence="3">
    <location>
        <begin position="796"/>
        <end position="834"/>
    </location>
</feature>
<evidence type="ECO:0000313" key="6">
    <source>
        <dbReference type="EMBL" id="KHN82652.1"/>
    </source>
</evidence>
<dbReference type="SUPFAM" id="SSF48464">
    <property type="entry name" value="ENTH/VHS domain"/>
    <property type="match status" value="1"/>
</dbReference>
<feature type="domain" description="CID" evidence="5">
    <location>
        <begin position="1"/>
        <end position="140"/>
    </location>
</feature>
<dbReference type="AlphaFoldDB" id="A0A0B2VMH8"/>
<evidence type="ECO:0000256" key="3">
    <source>
        <dbReference type="SAM" id="MobiDB-lite"/>
    </source>
</evidence>
<evidence type="ECO:0000256" key="2">
    <source>
        <dbReference type="PROSITE-ProRule" id="PRU00176"/>
    </source>
</evidence>
<feature type="region of interest" description="Disordered" evidence="3">
    <location>
        <begin position="416"/>
        <end position="573"/>
    </location>
</feature>
<gene>
    <name evidence="6" type="primary">SCAF8</name>
    <name evidence="6" type="ORF">Tcan_18148</name>
</gene>
<dbReference type="Pfam" id="PF00076">
    <property type="entry name" value="RRM_1"/>
    <property type="match status" value="1"/>
</dbReference>
<evidence type="ECO:0000259" key="5">
    <source>
        <dbReference type="PROSITE" id="PS51391"/>
    </source>
</evidence>
<feature type="compositionally biased region" description="Polar residues" evidence="3">
    <location>
        <begin position="436"/>
        <end position="447"/>
    </location>
</feature>
<sequence length="1142" mass="125823">MESEVVKAFNAELVSLYELKPPISKKKIVDITKAAMKAIKFYKHIVFCVEKFLIKCKADYKIPGLYCIDSIIRQSRHQFKDKDVFGPRFAINMAATLSNLLNCKSDDKPKVVRVLNLWRSHGVFDEAQVKPWLDYCREQHSLETDCMQVEKAVKGDQADMSIYNRVPAKVDKKKIAEPQTPPPLSKTEFRARTPPLPIREPSDECVDGGVSERETLAMLKTMGLDLGGMFSSDHALLQKMHKLVNDKLIQRREIDSKRQGNIKSLLSREFDYSDEEESGDEDGGRKLQIDVRPNELTKQQIMGMAEAVLREPDTKEEIQRLHTERLSALTQAAAARVQVARQNAATIAAVAAVANAPRPPLASATPINIPLNAAAHPVAPASGGIALPPGMIPSPAQHVMPSGPPPTAPNIAAFTPTMPPPNFVGIPPPQPGAQPSIASNLALQGQNRMDVDQDDRVRRHEEKYERDRDDRERRDRDRERRDERRRERSRDRDRERDRSREKDRERDRDREREFGENRGYGERSSKRSRRSRSRERERSGETRREHRGNVADERRGSSRGRDRERDAGYREIERQRRKMGIPWPPKDEHVIIASCTLWFGRLPANCSEDDIRLSMMEAGEPSRITIINSRACAYVTMKDRKSAFRAIDRLQKNIQVAKKSVKLNWATGQGLKGDKYAAFWDAVHGISQIPYNMLPEDLEPLLEGGHLDVETLPPNLASLYDEHGIKGKKKDEHSRSATNAPSEVQMPPAAASLPPFPFSVNQPPQLGGMPPFFAPGMMPMPGAFPAGLPPPVGTVPPSATPSASAQQASNKSANSTSVAPASASNAPPTAALAPQQKGPNELFYKSAQQASNKSANSTSVAPASASNAPPTAALAPQQMIAMTGMRMSAFDANGVPGAAPLLPPNFGNPPPARFPGGPSPFPGGVPGFRGSRPGFPGRGGFDGAFRGRPPFPVPPNMQQMLGAPPPGFMPPGGMPPRGMRPFGAPPVMQTMTKPEETHDGGEKRKRSEEDDSFGKKTKWGDENVGRTEGGRETRRSNWVGNEEDHSEQQPNSVNSSNLTAIKVVDHEQTNSASEPAVSSRAIDDAGEEHVTSTTHDDDNSEEPAAVIEVNGDGHQNDDLKAVTRTEDEILENAIIYSHEDEE</sequence>
<dbReference type="Proteomes" id="UP000031036">
    <property type="component" value="Unassembled WGS sequence"/>
</dbReference>
<comment type="caution">
    <text evidence="6">The sequence shown here is derived from an EMBL/GenBank/DDBJ whole genome shotgun (WGS) entry which is preliminary data.</text>
</comment>